<feature type="domain" description="Transglycosylase SLT" evidence="3">
    <location>
        <begin position="271"/>
        <end position="316"/>
    </location>
</feature>
<reference evidence="5" key="1">
    <citation type="journal article" date="2019" name="Int. J. Syst. Evol. Microbiol.">
        <title>The Global Catalogue of Microorganisms (GCM) 10K type strain sequencing project: providing services to taxonomists for standard genome sequencing and annotation.</title>
        <authorList>
            <consortium name="The Broad Institute Genomics Platform"/>
            <consortium name="The Broad Institute Genome Sequencing Center for Infectious Disease"/>
            <person name="Wu L."/>
            <person name="Ma J."/>
        </authorList>
    </citation>
    <scope>NUCLEOTIDE SEQUENCE [LARGE SCALE GENOMIC DNA]</scope>
    <source>
        <strain evidence="5">CCUG 57508</strain>
    </source>
</reference>
<comment type="caution">
    <text evidence="4">The sequence shown here is derived from an EMBL/GenBank/DDBJ whole genome shotgun (WGS) entry which is preliminary data.</text>
</comment>
<keyword evidence="5" id="KW-1185">Reference proteome</keyword>
<feature type="compositionally biased region" description="Gly residues" evidence="1">
    <location>
        <begin position="65"/>
        <end position="81"/>
    </location>
</feature>
<protein>
    <submittedName>
        <fullName evidence="4">Lytic transglycosylase domain-containing protein</fullName>
    </submittedName>
</protein>
<dbReference type="RefSeq" id="WP_386053811.1">
    <property type="nucleotide sequence ID" value="NZ_JBHTKH010000011.1"/>
</dbReference>
<dbReference type="InterPro" id="IPR043426">
    <property type="entry name" value="MltB-like"/>
</dbReference>
<evidence type="ECO:0000313" key="4">
    <source>
        <dbReference type="EMBL" id="MFD1055777.1"/>
    </source>
</evidence>
<feature type="chain" id="PRO_5046165154" evidence="2">
    <location>
        <begin position="30"/>
        <end position="357"/>
    </location>
</feature>
<dbReference type="CDD" id="cd13399">
    <property type="entry name" value="Slt35-like"/>
    <property type="match status" value="1"/>
</dbReference>
<dbReference type="InterPro" id="IPR023346">
    <property type="entry name" value="Lysozyme-like_dom_sf"/>
</dbReference>
<evidence type="ECO:0000313" key="5">
    <source>
        <dbReference type="Proteomes" id="UP001597046"/>
    </source>
</evidence>
<dbReference type="Pfam" id="PF13406">
    <property type="entry name" value="SLT_2"/>
    <property type="match status" value="1"/>
</dbReference>
<sequence>MRQRMERLVAAGVAAGLGCALLAAAPARADDGSTFPTPSPSAEPSLGFGTGLGGAGTATPTGMPGVSGGAGGAGGAGGSEGADGAPARQADPLTTLGGLAGVLVTPLFERLLLTAGAVVTAQQAKPAAPGDQTQQDAQPGELPGAQPDPATLQPGGGTSATSSTWRPRADIQVPTAVAVPPRGGGNGPLTKEQVIWAAYTSAAAKRPSCRIPVMLLAAIGEVESSSLRGRRLDASHDAVPPVRGPALTGGSYAAIRDSDGGRFDGDPVWDRAVGPMQFIPATWRIWGADGNGDGIRDPQNIEDAALAAAGYLCAGGRDLSQAADLRAAVLSYNHSQRYLATVVGIIQAVTSGALAGP</sequence>
<dbReference type="InterPro" id="IPR031304">
    <property type="entry name" value="SLT_2"/>
</dbReference>
<dbReference type="PANTHER" id="PTHR30163">
    <property type="entry name" value="MEMBRANE-BOUND LYTIC MUREIN TRANSGLYCOSYLASE B"/>
    <property type="match status" value="1"/>
</dbReference>
<accession>A0ABW3N0T1</accession>
<evidence type="ECO:0000256" key="2">
    <source>
        <dbReference type="SAM" id="SignalP"/>
    </source>
</evidence>
<dbReference type="PROSITE" id="PS51257">
    <property type="entry name" value="PROKAR_LIPOPROTEIN"/>
    <property type="match status" value="1"/>
</dbReference>
<dbReference type="EMBL" id="JBHTKH010000011">
    <property type="protein sequence ID" value="MFD1055777.1"/>
    <property type="molecule type" value="Genomic_DNA"/>
</dbReference>
<name>A0ABW3N0T1_9MICO</name>
<dbReference type="PANTHER" id="PTHR30163:SF8">
    <property type="entry name" value="LYTIC MUREIN TRANSGLYCOSYLASE"/>
    <property type="match status" value="1"/>
</dbReference>
<evidence type="ECO:0000259" key="3">
    <source>
        <dbReference type="Pfam" id="PF13406"/>
    </source>
</evidence>
<feature type="signal peptide" evidence="2">
    <location>
        <begin position="1"/>
        <end position="29"/>
    </location>
</feature>
<keyword evidence="2" id="KW-0732">Signal</keyword>
<proteinExistence type="predicted"/>
<dbReference type="SUPFAM" id="SSF53955">
    <property type="entry name" value="Lysozyme-like"/>
    <property type="match status" value="1"/>
</dbReference>
<gene>
    <name evidence="4" type="ORF">ACFQ2V_15795</name>
</gene>
<organism evidence="4 5">
    <name type="scientific">Terrabacter terrigena</name>
    <dbReference type="NCBI Taxonomy" id="574718"/>
    <lineage>
        <taxon>Bacteria</taxon>
        <taxon>Bacillati</taxon>
        <taxon>Actinomycetota</taxon>
        <taxon>Actinomycetes</taxon>
        <taxon>Micrococcales</taxon>
        <taxon>Intrasporangiaceae</taxon>
        <taxon>Terrabacter</taxon>
    </lineage>
</organism>
<dbReference type="Proteomes" id="UP001597046">
    <property type="component" value="Unassembled WGS sequence"/>
</dbReference>
<dbReference type="Gene3D" id="1.10.530.10">
    <property type="match status" value="1"/>
</dbReference>
<feature type="region of interest" description="Disordered" evidence="1">
    <location>
        <begin position="124"/>
        <end position="171"/>
    </location>
</feature>
<feature type="region of interest" description="Disordered" evidence="1">
    <location>
        <begin position="29"/>
        <end position="89"/>
    </location>
</feature>
<evidence type="ECO:0000256" key="1">
    <source>
        <dbReference type="SAM" id="MobiDB-lite"/>
    </source>
</evidence>